<sequence length="263" mass="28633">MAESLGYEPPLDRLLRLGDLDLGDEWRDYRALGIGPEHLPELIRMATDAELVTLADEEDADEAASWGPPHALRAIAQLGAVEAVGPVLEGLSRLVDLDDLWVEDLGDAMAQIGPGAIPSCAAYLADESRGEHCRIIVSEAIAKIAAAHPDARGTCIEIIAGQLAKHEEGARELNGFLVSALIDLKAVAEAPTIEAAFQAGCVAPAIAGDWPEVRFQLGLGPKPESRRFQENWRTPRLGNPIPARRPDLKTLKRKQKQWKKRKR</sequence>
<evidence type="ECO:0000256" key="1">
    <source>
        <dbReference type="SAM" id="MobiDB-lite"/>
    </source>
</evidence>
<dbReference type="AlphaFoldDB" id="A0A432MLF9"/>
<comment type="caution">
    <text evidence="2">The sequence shown here is derived from an EMBL/GenBank/DDBJ whole genome shotgun (WGS) entry which is preliminary data.</text>
</comment>
<gene>
    <name evidence="2" type="ORF">TsocGM_09285</name>
</gene>
<protein>
    <recommendedName>
        <fullName evidence="4">HEAT repeat domain-containing protein</fullName>
    </recommendedName>
</protein>
<dbReference type="OrthoDB" id="504590at2"/>
<organism evidence="2 3">
    <name type="scientific">Tautonia sociabilis</name>
    <dbReference type="NCBI Taxonomy" id="2080755"/>
    <lineage>
        <taxon>Bacteria</taxon>
        <taxon>Pseudomonadati</taxon>
        <taxon>Planctomycetota</taxon>
        <taxon>Planctomycetia</taxon>
        <taxon>Isosphaerales</taxon>
        <taxon>Isosphaeraceae</taxon>
        <taxon>Tautonia</taxon>
    </lineage>
</organism>
<feature type="compositionally biased region" description="Basic residues" evidence="1">
    <location>
        <begin position="251"/>
        <end position="263"/>
    </location>
</feature>
<evidence type="ECO:0008006" key="4">
    <source>
        <dbReference type="Google" id="ProtNLM"/>
    </source>
</evidence>
<reference evidence="2 3" key="1">
    <citation type="submission" date="2018-12" db="EMBL/GenBank/DDBJ databases">
        <authorList>
            <person name="Toschakov S.V."/>
        </authorList>
    </citation>
    <scope>NUCLEOTIDE SEQUENCE [LARGE SCALE GENOMIC DNA]</scope>
    <source>
        <strain evidence="2 3">GM2012</strain>
    </source>
</reference>
<dbReference type="EMBL" id="RYZH01000014">
    <property type="protein sequence ID" value="RUL88120.1"/>
    <property type="molecule type" value="Genomic_DNA"/>
</dbReference>
<accession>A0A432MLF9</accession>
<evidence type="ECO:0000313" key="3">
    <source>
        <dbReference type="Proteomes" id="UP000280296"/>
    </source>
</evidence>
<evidence type="ECO:0000313" key="2">
    <source>
        <dbReference type="EMBL" id="RUL88120.1"/>
    </source>
</evidence>
<reference evidence="2 3" key="2">
    <citation type="submission" date="2019-01" db="EMBL/GenBank/DDBJ databases">
        <title>Tautonia sociabilis, a novel thermotolerant planctomycete of Isosphaeraceae family, isolated from a 4000 m deep subterranean habitat.</title>
        <authorList>
            <person name="Kovaleva O.L."/>
            <person name="Elcheninov A.G."/>
            <person name="Van Heerden E."/>
            <person name="Toshchakov S.V."/>
            <person name="Novikov A."/>
            <person name="Bonch-Osmolovskaya E.A."/>
            <person name="Kublanov I.V."/>
        </authorList>
    </citation>
    <scope>NUCLEOTIDE SEQUENCE [LARGE SCALE GENOMIC DNA]</scope>
    <source>
        <strain evidence="2 3">GM2012</strain>
    </source>
</reference>
<keyword evidence="3" id="KW-1185">Reference proteome</keyword>
<proteinExistence type="predicted"/>
<name>A0A432MLF9_9BACT</name>
<dbReference type="Proteomes" id="UP000280296">
    <property type="component" value="Unassembled WGS sequence"/>
</dbReference>
<dbReference type="RefSeq" id="WP_126725029.1">
    <property type="nucleotide sequence ID" value="NZ_RYZH01000014.1"/>
</dbReference>
<feature type="region of interest" description="Disordered" evidence="1">
    <location>
        <begin position="224"/>
        <end position="263"/>
    </location>
</feature>